<dbReference type="Proteomes" id="UP000515220">
    <property type="component" value="Chromosome"/>
</dbReference>
<gene>
    <name evidence="1" type="ORF">AAJCM20276_19100</name>
</gene>
<evidence type="ECO:0000313" key="1">
    <source>
        <dbReference type="EMBL" id="BCI67286.1"/>
    </source>
</evidence>
<evidence type="ECO:0000313" key="2">
    <source>
        <dbReference type="Proteomes" id="UP000515220"/>
    </source>
</evidence>
<organism evidence="1 2">
    <name type="scientific">Acetobacter aceti</name>
    <dbReference type="NCBI Taxonomy" id="435"/>
    <lineage>
        <taxon>Bacteria</taxon>
        <taxon>Pseudomonadati</taxon>
        <taxon>Pseudomonadota</taxon>
        <taxon>Alphaproteobacteria</taxon>
        <taxon>Acetobacterales</taxon>
        <taxon>Acetobacteraceae</taxon>
        <taxon>Acetobacter</taxon>
        <taxon>Acetobacter subgen. Acetobacter</taxon>
    </lineage>
</organism>
<reference evidence="1 2" key="1">
    <citation type="submission" date="2020-07" db="EMBL/GenBank/DDBJ databases">
        <title>Complete Genome Sequence of an acetic acid bacterium, Acetobacter aceti JCM20276.</title>
        <authorList>
            <person name="Hirose Y."/>
            <person name="Mihara H."/>
        </authorList>
    </citation>
    <scope>NUCLEOTIDE SEQUENCE [LARGE SCALE GENOMIC DNA]</scope>
    <source>
        <strain evidence="1 2">JCM20276</strain>
    </source>
</reference>
<name>A0A6S6PKE1_ACEAC</name>
<dbReference type="AlphaFoldDB" id="A0A6S6PKE1"/>
<proteinExistence type="predicted"/>
<protein>
    <submittedName>
        <fullName evidence="1">Uncharacterized protein</fullName>
    </submittedName>
</protein>
<dbReference type="EMBL" id="AP023326">
    <property type="protein sequence ID" value="BCI67286.1"/>
    <property type="molecule type" value="Genomic_DNA"/>
</dbReference>
<accession>A0A6S6PKE1</accession>
<sequence>MTDLNQVRGNGDTAIANAKKSTNIDHHRLHLSINVNQNVNDVAKVAACDGLHIPINQTAERFSCDDGSNNGRLGTV</sequence>